<evidence type="ECO:0000256" key="2">
    <source>
        <dbReference type="SAM" id="SignalP"/>
    </source>
</evidence>
<keyword evidence="4" id="KW-1185">Reference proteome</keyword>
<feature type="chain" id="PRO_5046523401" evidence="2">
    <location>
        <begin position="28"/>
        <end position="255"/>
    </location>
</feature>
<feature type="signal peptide" evidence="2">
    <location>
        <begin position="1"/>
        <end position="27"/>
    </location>
</feature>
<dbReference type="PROSITE" id="PS51257">
    <property type="entry name" value="PROKAR_LIPOPROTEIN"/>
    <property type="match status" value="1"/>
</dbReference>
<keyword evidence="2" id="KW-0732">Signal</keyword>
<gene>
    <name evidence="3" type="ORF">JRJ22_04850</name>
</gene>
<accession>A0ABX7LG40</accession>
<feature type="region of interest" description="Disordered" evidence="1">
    <location>
        <begin position="26"/>
        <end position="89"/>
    </location>
</feature>
<name>A0ABX7LG40_9BACL</name>
<organism evidence="3 4">
    <name type="scientific">Paenibacillus tianjinensis</name>
    <dbReference type="NCBI Taxonomy" id="2810347"/>
    <lineage>
        <taxon>Bacteria</taxon>
        <taxon>Bacillati</taxon>
        <taxon>Bacillota</taxon>
        <taxon>Bacilli</taxon>
        <taxon>Bacillales</taxon>
        <taxon>Paenibacillaceae</taxon>
        <taxon>Paenibacillus</taxon>
    </lineage>
</organism>
<dbReference type="RefSeq" id="WP_206103482.1">
    <property type="nucleotide sequence ID" value="NZ_CP070969.1"/>
</dbReference>
<feature type="compositionally biased region" description="Low complexity" evidence="1">
    <location>
        <begin position="26"/>
        <end position="78"/>
    </location>
</feature>
<protein>
    <submittedName>
        <fullName evidence="3">Uncharacterized protein</fullName>
    </submittedName>
</protein>
<dbReference type="EMBL" id="CP070969">
    <property type="protein sequence ID" value="QSF45964.1"/>
    <property type="molecule type" value="Genomic_DNA"/>
</dbReference>
<sequence length="255" mass="28060">MHTARTLGRVALTAAMLVLAACSNTPAAEPDTTATPAQTAQTQIEPTSSPSESTPPESQPPASSAPSATASIAPAEPVEPVEPEEGMPPTALESAKTVMRALKNGNMDTLSDWVSRDKGVRFSPYAYVDTTKDLVFNQEEIKDLMKDPTKRVWREFAGSGDLIELTFAEYYKKFVYDADFMNKAEIALNKGLGQGTTINNLNEVYPADRYDFVEYHISGLDPKYEGMDWRSLRLVFEKIGQDHALVGIIHDQWTP</sequence>
<evidence type="ECO:0000313" key="3">
    <source>
        <dbReference type="EMBL" id="QSF45964.1"/>
    </source>
</evidence>
<reference evidence="3 4" key="1">
    <citation type="submission" date="2021-02" db="EMBL/GenBank/DDBJ databases">
        <title>Paenibacillus tianjinensis sp. nov.</title>
        <authorList>
            <person name="Liu H."/>
        </authorList>
    </citation>
    <scope>NUCLEOTIDE SEQUENCE [LARGE SCALE GENOMIC DNA]</scope>
    <source>
        <strain evidence="3 4">TB2019</strain>
    </source>
</reference>
<dbReference type="Proteomes" id="UP000663452">
    <property type="component" value="Chromosome"/>
</dbReference>
<evidence type="ECO:0000256" key="1">
    <source>
        <dbReference type="SAM" id="MobiDB-lite"/>
    </source>
</evidence>
<proteinExistence type="predicted"/>
<evidence type="ECO:0000313" key="4">
    <source>
        <dbReference type="Proteomes" id="UP000663452"/>
    </source>
</evidence>